<gene>
    <name evidence="1" type="ORF">S03H2_35397</name>
</gene>
<evidence type="ECO:0000313" key="1">
    <source>
        <dbReference type="EMBL" id="GAH48337.1"/>
    </source>
</evidence>
<reference evidence="1" key="1">
    <citation type="journal article" date="2014" name="Front. Microbiol.">
        <title>High frequency of phylogenetically diverse reductive dehalogenase-homologous genes in deep subseafloor sedimentary metagenomes.</title>
        <authorList>
            <person name="Kawai M."/>
            <person name="Futagami T."/>
            <person name="Toyoda A."/>
            <person name="Takaki Y."/>
            <person name="Nishi S."/>
            <person name="Hori S."/>
            <person name="Arai W."/>
            <person name="Tsubouchi T."/>
            <person name="Morono Y."/>
            <person name="Uchiyama I."/>
            <person name="Ito T."/>
            <person name="Fujiyama A."/>
            <person name="Inagaki F."/>
            <person name="Takami H."/>
        </authorList>
    </citation>
    <scope>NUCLEOTIDE SEQUENCE</scope>
    <source>
        <strain evidence="1">Expedition CK06-06</strain>
    </source>
</reference>
<comment type="caution">
    <text evidence="1">The sequence shown here is derived from an EMBL/GenBank/DDBJ whole genome shotgun (WGS) entry which is preliminary data.</text>
</comment>
<name>X1FTK7_9ZZZZ</name>
<organism evidence="1">
    <name type="scientific">marine sediment metagenome</name>
    <dbReference type="NCBI Taxonomy" id="412755"/>
    <lineage>
        <taxon>unclassified sequences</taxon>
        <taxon>metagenomes</taxon>
        <taxon>ecological metagenomes</taxon>
    </lineage>
</organism>
<dbReference type="AlphaFoldDB" id="X1FTK7"/>
<dbReference type="EMBL" id="BARU01021647">
    <property type="protein sequence ID" value="GAH48337.1"/>
    <property type="molecule type" value="Genomic_DNA"/>
</dbReference>
<protein>
    <submittedName>
        <fullName evidence="1">Uncharacterized protein</fullName>
    </submittedName>
</protein>
<proteinExistence type="predicted"/>
<accession>X1FTK7</accession>
<sequence>MKREIEREQIGKSYIYLLPGKKVAQLTRRKERLLQETDIYNECLQLFLSGLNEKQLRIYAGLESLGLGYGGETTVSRRLGIDVKTVAKGREELLSKNVNFARIRNIGAGRPSLKKTKKF</sequence>